<dbReference type="InterPro" id="IPR033875">
    <property type="entry name" value="FlhG"/>
</dbReference>
<dbReference type="GO" id="GO:0009898">
    <property type="term" value="C:cytoplasmic side of plasma membrane"/>
    <property type="evidence" value="ECO:0007669"/>
    <property type="project" value="TreeGrafter"/>
</dbReference>
<accession>A0A081BEL1</accession>
<dbReference type="RefSeq" id="WP_197052962.1">
    <property type="nucleotide sequence ID" value="NZ_BBIO01000019.1"/>
</dbReference>
<dbReference type="CDD" id="cd02038">
    <property type="entry name" value="FlhG-like"/>
    <property type="match status" value="1"/>
</dbReference>
<dbReference type="Pfam" id="PF01656">
    <property type="entry name" value="CbiA"/>
    <property type="match status" value="1"/>
</dbReference>
<gene>
    <name evidence="5" type="ORF">M2A_2978</name>
</gene>
<comment type="caution">
    <text evidence="5">The sequence shown here is derived from an EMBL/GenBank/DDBJ whole genome shotgun (WGS) entry which is preliminary data.</text>
</comment>
<keyword evidence="5" id="KW-0282">Flagellum</keyword>
<evidence type="ECO:0000256" key="3">
    <source>
        <dbReference type="SAM" id="MobiDB-lite"/>
    </source>
</evidence>
<dbReference type="STRING" id="1333998.M2A_2978"/>
<dbReference type="SUPFAM" id="SSF52540">
    <property type="entry name" value="P-loop containing nucleoside triphosphate hydrolases"/>
    <property type="match status" value="1"/>
</dbReference>
<dbReference type="InterPro" id="IPR027417">
    <property type="entry name" value="P-loop_NTPase"/>
</dbReference>
<feature type="compositionally biased region" description="Polar residues" evidence="3">
    <location>
        <begin position="259"/>
        <end position="275"/>
    </location>
</feature>
<evidence type="ECO:0000313" key="5">
    <source>
        <dbReference type="EMBL" id="GAK46479.1"/>
    </source>
</evidence>
<dbReference type="Gene3D" id="3.40.50.300">
    <property type="entry name" value="P-loop containing nucleotide triphosphate hydrolases"/>
    <property type="match status" value="1"/>
</dbReference>
<reference evidence="5 6" key="1">
    <citation type="submission" date="2014-07" db="EMBL/GenBank/DDBJ databases">
        <title>Tepidicaulis marinum gen. nov., sp. nov., a novel marine bacterium denitrifying nitrate to nitrous oxide strictly under microaerobic conditions.</title>
        <authorList>
            <person name="Takeuchi M."/>
            <person name="Yamagishi T."/>
            <person name="Kamagata Y."/>
            <person name="Oshima K."/>
            <person name="Hattori M."/>
            <person name="Katayama T."/>
            <person name="Hanada S."/>
            <person name="Tamaki H."/>
            <person name="Marumo K."/>
            <person name="Maeda H."/>
            <person name="Nedachi M."/>
            <person name="Iwasaki W."/>
            <person name="Suwa Y."/>
            <person name="Sakata S."/>
        </authorList>
    </citation>
    <scope>NUCLEOTIDE SEQUENCE [LARGE SCALE GENOMIC DNA]</scope>
    <source>
        <strain evidence="5 6">MA2</strain>
    </source>
</reference>
<feature type="domain" description="CobQ/CobB/MinD/ParA nucleotide binding" evidence="4">
    <location>
        <begin position="7"/>
        <end position="231"/>
    </location>
</feature>
<dbReference type="InterPro" id="IPR025501">
    <property type="entry name" value="MinD_FleN"/>
</dbReference>
<dbReference type="GO" id="GO:0016887">
    <property type="term" value="F:ATP hydrolysis activity"/>
    <property type="evidence" value="ECO:0007669"/>
    <property type="project" value="TreeGrafter"/>
</dbReference>
<dbReference type="PANTHER" id="PTHR43384:SF4">
    <property type="entry name" value="CELLULOSE BIOSYNTHESIS PROTEIN BCSQ-RELATED"/>
    <property type="match status" value="1"/>
</dbReference>
<keyword evidence="5" id="KW-0966">Cell projection</keyword>
<proteinExistence type="predicted"/>
<keyword evidence="1" id="KW-0547">Nucleotide-binding</keyword>
<dbReference type="EMBL" id="BBIO01000019">
    <property type="protein sequence ID" value="GAK46479.1"/>
    <property type="molecule type" value="Genomic_DNA"/>
</dbReference>
<dbReference type="Proteomes" id="UP000028702">
    <property type="component" value="Unassembled WGS sequence"/>
</dbReference>
<keyword evidence="2" id="KW-0067">ATP-binding</keyword>
<evidence type="ECO:0000313" key="6">
    <source>
        <dbReference type="Proteomes" id="UP000028702"/>
    </source>
</evidence>
<dbReference type="PIRSF" id="PIRSF003092">
    <property type="entry name" value="MinD"/>
    <property type="match status" value="1"/>
</dbReference>
<dbReference type="eggNOG" id="COG0455">
    <property type="taxonomic scope" value="Bacteria"/>
</dbReference>
<evidence type="ECO:0000259" key="4">
    <source>
        <dbReference type="Pfam" id="PF01656"/>
    </source>
</evidence>
<dbReference type="AlphaFoldDB" id="A0A081BEL1"/>
<keyword evidence="6" id="KW-1185">Reference proteome</keyword>
<dbReference type="InterPro" id="IPR002586">
    <property type="entry name" value="CobQ/CobB/MinD/ParA_Nub-bd_dom"/>
</dbReference>
<sequence length="275" mass="29027">MTRANIISVASGKGGVGKTWFSVTLAQALALRNVKTLLIDGDLGLANVDVQLGLSPRHDLGSVIAGRVSLKDALFTFRPFGEEEGGASFDIMTGQSGSGTLSALSIEEVARLKRGIEKLAGHYGAVILDLAAGLDGAVRKLCEHDGRHVVVVTPDPTSITDAYAFIKLLLRQNPRADIRLVINQAADKTEGQRTYATLANACRNFLGTEPLLAGIVPADTQVRDAIRRQAPLFFRHPQSTAGEAVKKISGLLLEDPPVLSSQSGGNPPLTGSSAR</sequence>
<keyword evidence="5" id="KW-0969">Cilium</keyword>
<organism evidence="5 6">
    <name type="scientific">Tepidicaulis marinus</name>
    <dbReference type="NCBI Taxonomy" id="1333998"/>
    <lineage>
        <taxon>Bacteria</taxon>
        <taxon>Pseudomonadati</taxon>
        <taxon>Pseudomonadota</taxon>
        <taxon>Alphaproteobacteria</taxon>
        <taxon>Hyphomicrobiales</taxon>
        <taxon>Parvibaculaceae</taxon>
        <taxon>Tepidicaulis</taxon>
    </lineage>
</organism>
<evidence type="ECO:0000256" key="1">
    <source>
        <dbReference type="ARBA" id="ARBA00022741"/>
    </source>
</evidence>
<dbReference type="PANTHER" id="PTHR43384">
    <property type="entry name" value="SEPTUM SITE-DETERMINING PROTEIN MIND HOMOLOG, CHLOROPLASTIC-RELATED"/>
    <property type="match status" value="1"/>
</dbReference>
<feature type="region of interest" description="Disordered" evidence="3">
    <location>
        <begin position="256"/>
        <end position="275"/>
    </location>
</feature>
<dbReference type="GO" id="GO:0051782">
    <property type="term" value="P:negative regulation of cell division"/>
    <property type="evidence" value="ECO:0007669"/>
    <property type="project" value="TreeGrafter"/>
</dbReference>
<protein>
    <submittedName>
        <fullName evidence="5">Flagellar biosynthesis protein</fullName>
    </submittedName>
</protein>
<dbReference type="GO" id="GO:0005829">
    <property type="term" value="C:cytosol"/>
    <property type="evidence" value="ECO:0007669"/>
    <property type="project" value="TreeGrafter"/>
</dbReference>
<dbReference type="GO" id="GO:0005524">
    <property type="term" value="F:ATP binding"/>
    <property type="evidence" value="ECO:0007669"/>
    <property type="project" value="UniProtKB-KW"/>
</dbReference>
<dbReference type="InterPro" id="IPR050625">
    <property type="entry name" value="ParA/MinD_ATPase"/>
</dbReference>
<name>A0A081BEL1_9HYPH</name>
<evidence type="ECO:0000256" key="2">
    <source>
        <dbReference type="ARBA" id="ARBA00022840"/>
    </source>
</evidence>